<organism evidence="8">
    <name type="scientific">Sesamum radiatum</name>
    <name type="common">Black benniseed</name>
    <dbReference type="NCBI Taxonomy" id="300843"/>
    <lineage>
        <taxon>Eukaryota</taxon>
        <taxon>Viridiplantae</taxon>
        <taxon>Streptophyta</taxon>
        <taxon>Embryophyta</taxon>
        <taxon>Tracheophyta</taxon>
        <taxon>Spermatophyta</taxon>
        <taxon>Magnoliopsida</taxon>
        <taxon>eudicotyledons</taxon>
        <taxon>Gunneridae</taxon>
        <taxon>Pentapetalae</taxon>
        <taxon>asterids</taxon>
        <taxon>lamiids</taxon>
        <taxon>Lamiales</taxon>
        <taxon>Pedaliaceae</taxon>
        <taxon>Sesamum</taxon>
    </lineage>
</organism>
<evidence type="ECO:0000259" key="6">
    <source>
        <dbReference type="PROSITE" id="PS50016"/>
    </source>
</evidence>
<evidence type="ECO:0000256" key="2">
    <source>
        <dbReference type="ARBA" id="ARBA00022771"/>
    </source>
</evidence>
<dbReference type="SMART" id="SM00249">
    <property type="entry name" value="PHD"/>
    <property type="match status" value="1"/>
</dbReference>
<evidence type="ECO:0000259" key="7">
    <source>
        <dbReference type="PROSITE" id="PS50089"/>
    </source>
</evidence>
<dbReference type="InterPro" id="IPR019787">
    <property type="entry name" value="Znf_PHD-finger"/>
</dbReference>
<evidence type="ECO:0000256" key="5">
    <source>
        <dbReference type="SAM" id="MobiDB-lite"/>
    </source>
</evidence>
<feature type="domain" description="RING-type" evidence="7">
    <location>
        <begin position="33"/>
        <end position="72"/>
    </location>
</feature>
<dbReference type="InterPro" id="IPR017907">
    <property type="entry name" value="Znf_RING_CS"/>
</dbReference>
<feature type="region of interest" description="Disordered" evidence="5">
    <location>
        <begin position="394"/>
        <end position="431"/>
    </location>
</feature>
<gene>
    <name evidence="8" type="ORF">Sradi_6803600</name>
</gene>
<reference evidence="8" key="1">
    <citation type="submission" date="2020-06" db="EMBL/GenBank/DDBJ databases">
        <authorList>
            <person name="Li T."/>
            <person name="Hu X."/>
            <person name="Zhang T."/>
            <person name="Song X."/>
            <person name="Zhang H."/>
            <person name="Dai N."/>
            <person name="Sheng W."/>
            <person name="Hou X."/>
            <person name="Wei L."/>
        </authorList>
    </citation>
    <scope>NUCLEOTIDE SEQUENCE</scope>
    <source>
        <strain evidence="8">G02</strain>
        <tissue evidence="8">Leaf</tissue>
    </source>
</reference>
<dbReference type="PROSITE" id="PS00518">
    <property type="entry name" value="ZF_RING_1"/>
    <property type="match status" value="1"/>
</dbReference>
<dbReference type="PANTHER" id="PTHR15315:SF26">
    <property type="entry name" value="E3 UBIQUITIN-PROTEIN LIGASE NRDP1"/>
    <property type="match status" value="1"/>
</dbReference>
<feature type="domain" description="PHD-type" evidence="6">
    <location>
        <begin position="65"/>
        <end position="185"/>
    </location>
</feature>
<keyword evidence="1" id="KW-0479">Metal-binding</keyword>
<feature type="region of interest" description="Disordered" evidence="5">
    <location>
        <begin position="457"/>
        <end position="494"/>
    </location>
</feature>
<dbReference type="Pfam" id="PF00628">
    <property type="entry name" value="PHD"/>
    <property type="match status" value="1"/>
</dbReference>
<keyword evidence="3" id="KW-0862">Zinc</keyword>
<dbReference type="GO" id="GO:0008270">
    <property type="term" value="F:zinc ion binding"/>
    <property type="evidence" value="ECO:0007669"/>
    <property type="project" value="UniProtKB-KW"/>
</dbReference>
<evidence type="ECO:0000256" key="1">
    <source>
        <dbReference type="ARBA" id="ARBA00022723"/>
    </source>
</evidence>
<protein>
    <recommendedName>
        <fullName evidence="9">RING/U-box protein</fullName>
    </recommendedName>
</protein>
<dbReference type="InterPro" id="IPR001841">
    <property type="entry name" value="Znf_RING"/>
</dbReference>
<dbReference type="SMART" id="SM00184">
    <property type="entry name" value="RING"/>
    <property type="match status" value="1"/>
</dbReference>
<evidence type="ECO:0000313" key="8">
    <source>
        <dbReference type="EMBL" id="KAL0297515.1"/>
    </source>
</evidence>
<evidence type="ECO:0000256" key="4">
    <source>
        <dbReference type="PROSITE-ProRule" id="PRU00175"/>
    </source>
</evidence>
<comment type="caution">
    <text evidence="8">The sequence shown here is derived from an EMBL/GenBank/DDBJ whole genome shotgun (WGS) entry which is preliminary data.</text>
</comment>
<dbReference type="PROSITE" id="PS50089">
    <property type="entry name" value="ZF_RING_2"/>
    <property type="match status" value="1"/>
</dbReference>
<feature type="region of interest" description="Disordered" evidence="5">
    <location>
        <begin position="1064"/>
        <end position="1088"/>
    </location>
</feature>
<feature type="compositionally biased region" description="Polar residues" evidence="5">
    <location>
        <begin position="1075"/>
        <end position="1088"/>
    </location>
</feature>
<reference evidence="8" key="2">
    <citation type="journal article" date="2024" name="Plant">
        <title>Genomic evolution and insights into agronomic trait innovations of Sesamum species.</title>
        <authorList>
            <person name="Miao H."/>
            <person name="Wang L."/>
            <person name="Qu L."/>
            <person name="Liu H."/>
            <person name="Sun Y."/>
            <person name="Le M."/>
            <person name="Wang Q."/>
            <person name="Wei S."/>
            <person name="Zheng Y."/>
            <person name="Lin W."/>
            <person name="Duan Y."/>
            <person name="Cao H."/>
            <person name="Xiong S."/>
            <person name="Wang X."/>
            <person name="Wei L."/>
            <person name="Li C."/>
            <person name="Ma Q."/>
            <person name="Ju M."/>
            <person name="Zhao R."/>
            <person name="Li G."/>
            <person name="Mu C."/>
            <person name="Tian Q."/>
            <person name="Mei H."/>
            <person name="Zhang T."/>
            <person name="Gao T."/>
            <person name="Zhang H."/>
        </authorList>
    </citation>
    <scope>NUCLEOTIDE SEQUENCE</scope>
    <source>
        <strain evidence="8">G02</strain>
    </source>
</reference>
<feature type="compositionally biased region" description="Basic and acidic residues" evidence="5">
    <location>
        <begin position="470"/>
        <end position="481"/>
    </location>
</feature>
<dbReference type="InterPro" id="IPR011011">
    <property type="entry name" value="Znf_FYVE_PHD"/>
</dbReference>
<dbReference type="Gene3D" id="3.30.40.10">
    <property type="entry name" value="Zinc/RING finger domain, C3HC4 (zinc finger)"/>
    <property type="match status" value="2"/>
</dbReference>
<sequence length="1193" mass="131102">MEVELVTDETSEDENYGLDDNTEDYLNFEGERCGICTDVVIDRGVLDCCQHWFCFACIDNWATITSLCPLCQNEFQLITCVPVYDTVGGNKTDDDTNPRDDDWFIEGKNNTLSFPSYYIDENAVACLDGDGCKIRSGSVAIQEDSDIDTSIACDSCDKWYHAFCVGFDTEGSCDGSWLCPRCTIGKGPQNPDRVSVLRKSYQNGLEISGGDCQPEASFSGRVSVSVADDGETAILISLLEGNQESQESSKSVFGCSKDMENTLFPASTSDVLKSEALPGNSNSLGPDICQQELELSLSQDNCYSSSHSISPGQLKISTDEAVKQPPKHLNNKVVDSSLDLDLGLSMCSDISVHMKDNAEDHVPGSVEPNNRSEDLLQGENLVHNEIEVFSVKSMPDKKETASGITGVKRKHRDSRNTEGEEGEANIESKLSQKKIKAESNCQLSSLGDQAAISVLDDSSSISRQISSKDSTSKCKSEKESGSSDIMDIVQGTDRRSLKQLKNSSDRESAAGLRLKKIMRRAGDDKDSSALVQELRKKIREAVRNKSSQELEQNLFDPKLLNAFRAALAGSGAENRKPTLDVKAKRSLLQKGKVRESLTKKIYGMGGKRRRAWTRECEVEFWKHRCIKASKPEKIQTLKSVLDLLRDNSDCTKKMPANEEVDKGSILSRLYLADTSVFPRKNDIKPVSAQKAAATPEQKAESGVTGKASIPPPIDLSEKTQKENSLSQVTVPPLDGKEMKKSVKGMKVESASGDAHQKRYPKGAPAPASGGMKTTSEKDMAGKSDMIKGDKRKWALEVLARKTAASSKNTPGKEEDNAILKGNYTLLAQLPKDMRPVLATSRHNKIPISVRQTQLYRLTEHFLKKANVSVACRTAETELAVADAVNIEKQVADRTHVRHPPNSPNHTTEDIKNEVGSPGKSDEEGPDNVIEVDSQPDLDIYGDFEYSLEDDDFIGAGALNVSKLQPEPPKIKLLFSSLKSEEPNGILDLNDDEAQADLGGLSGRSVPLESQNKASTGDRCLVQNSSVDNDDEASLAECEELYGPDKEPLIKKCPEIAFITPSEQTVSGELPGETGNCRSNQMEKNSGQPSCVENVEVAPDGSKQSPPILKKERMKRKRRRQLKVEAYIKEHIRPLCKSGVITVDQYRWAVGKTTEKVMKYHSKEKTANFLIKEGEKVKKLAEQYIEAAQQKTKT</sequence>
<name>A0AAW2JS63_SESRA</name>
<accession>A0AAW2JS63</accession>
<feature type="region of interest" description="Disordered" evidence="5">
    <location>
        <begin position="890"/>
        <end position="932"/>
    </location>
</feature>
<evidence type="ECO:0000256" key="3">
    <source>
        <dbReference type="ARBA" id="ARBA00022833"/>
    </source>
</evidence>
<dbReference type="GO" id="GO:0061630">
    <property type="term" value="F:ubiquitin protein ligase activity"/>
    <property type="evidence" value="ECO:0007669"/>
    <property type="project" value="TreeGrafter"/>
</dbReference>
<dbReference type="SUPFAM" id="SSF57850">
    <property type="entry name" value="RING/U-box"/>
    <property type="match status" value="1"/>
</dbReference>
<feature type="region of interest" description="Disordered" evidence="5">
    <location>
        <begin position="685"/>
        <end position="778"/>
    </location>
</feature>
<dbReference type="PROSITE" id="PS50016">
    <property type="entry name" value="ZF_PHD_2"/>
    <property type="match status" value="1"/>
</dbReference>
<feature type="compositionally biased region" description="Low complexity" evidence="5">
    <location>
        <begin position="457"/>
        <end position="469"/>
    </location>
</feature>
<dbReference type="InterPro" id="IPR001965">
    <property type="entry name" value="Znf_PHD"/>
</dbReference>
<dbReference type="EMBL" id="JACGWJ010000032">
    <property type="protein sequence ID" value="KAL0297515.1"/>
    <property type="molecule type" value="Genomic_DNA"/>
</dbReference>
<dbReference type="Pfam" id="PF13639">
    <property type="entry name" value="zf-RING_2"/>
    <property type="match status" value="1"/>
</dbReference>
<dbReference type="AlphaFoldDB" id="A0AAW2JS63"/>
<dbReference type="GO" id="GO:0016567">
    <property type="term" value="P:protein ubiquitination"/>
    <property type="evidence" value="ECO:0007669"/>
    <property type="project" value="TreeGrafter"/>
</dbReference>
<dbReference type="SUPFAM" id="SSF57903">
    <property type="entry name" value="FYVE/PHD zinc finger"/>
    <property type="match status" value="1"/>
</dbReference>
<dbReference type="PANTHER" id="PTHR15315">
    <property type="entry name" value="RING FINGER PROTEIN 41, 151"/>
    <property type="match status" value="1"/>
</dbReference>
<keyword evidence="2 4" id="KW-0863">Zinc-finger</keyword>
<evidence type="ECO:0008006" key="9">
    <source>
        <dbReference type="Google" id="ProtNLM"/>
    </source>
</evidence>
<proteinExistence type="predicted"/>
<dbReference type="InterPro" id="IPR013083">
    <property type="entry name" value="Znf_RING/FYVE/PHD"/>
</dbReference>